<evidence type="ECO:0000256" key="9">
    <source>
        <dbReference type="SAM" id="SignalP"/>
    </source>
</evidence>
<evidence type="ECO:0000256" key="7">
    <source>
        <dbReference type="PIRSR" id="PIRSR606710-2"/>
    </source>
</evidence>
<dbReference type="SUPFAM" id="SSF49785">
    <property type="entry name" value="Galactose-binding domain-like"/>
    <property type="match status" value="1"/>
</dbReference>
<dbReference type="PANTHER" id="PTHR43772:SF2">
    <property type="entry name" value="PUTATIVE (AFU_ORTHOLOGUE AFUA_2G04480)-RELATED"/>
    <property type="match status" value="1"/>
</dbReference>
<dbReference type="PANTHER" id="PTHR43772">
    <property type="entry name" value="ENDO-1,4-BETA-XYLANASE"/>
    <property type="match status" value="1"/>
</dbReference>
<name>A0AAN7B5N8_9PEZI</name>
<dbReference type="SMART" id="SM00606">
    <property type="entry name" value="CBD_IV"/>
    <property type="match status" value="1"/>
</dbReference>
<gene>
    <name evidence="11" type="ORF">QBC37DRAFT_431017</name>
</gene>
<evidence type="ECO:0000256" key="6">
    <source>
        <dbReference type="PIRSR" id="PIRSR606710-1"/>
    </source>
</evidence>
<evidence type="ECO:0000256" key="1">
    <source>
        <dbReference type="ARBA" id="ARBA00009865"/>
    </source>
</evidence>
<dbReference type="SUPFAM" id="SSF75005">
    <property type="entry name" value="Arabinanase/levansucrase/invertase"/>
    <property type="match status" value="1"/>
</dbReference>
<feature type="active site" description="Proton donor" evidence="6">
    <location>
        <position position="195"/>
    </location>
</feature>
<proteinExistence type="inferred from homology"/>
<evidence type="ECO:0000259" key="10">
    <source>
        <dbReference type="PROSITE" id="PS51175"/>
    </source>
</evidence>
<comment type="caution">
    <text evidence="11">The sequence shown here is derived from an EMBL/GenBank/DDBJ whole genome shotgun (WGS) entry which is preliminary data.</text>
</comment>
<sequence>MQRVILPLSLLLASIGTVVADNPIIQTIYTADPAPFVYNDTIWLFADHDEDAASSFFLMKEWRLYASTDVVNWQDYGTVASLSATFKWATDRAWAPQTIERNGMFYMYCPVQLSSGAMAIGVATSKTITGPYQDALGKPLVQNNNIDPTVMIDDDGQAYMYWANPGLYYVKLNKDMISYSGSVVSVNPKPNGLTEGPWLWKRNGKYYLAYASNGIPESISYSTATSPTGPWTGKGGTIMGSTGSSFTNHEAIIDYKNHSLFFYHTGALPGGGGYHRSIAIEDFTYGSDGSIPAIKMTTNGAAQIGSLDPYKQTSATVIAFSSGVKTEKYSEGFMSVTQKSGAKDIYIKVKGVDFGSAGASSLSVRVASNGSGKLTATLGSRTGTAIATCNIASTGGASKWATVSCPVTGSVKGKNDLYWTFSGAFGFAWWQFSQSSATVAREFQA</sequence>
<dbReference type="Gene3D" id="2.115.10.20">
    <property type="entry name" value="Glycosyl hydrolase domain, family 43"/>
    <property type="match status" value="1"/>
</dbReference>
<dbReference type="GO" id="GO:0004553">
    <property type="term" value="F:hydrolase activity, hydrolyzing O-glycosyl compounds"/>
    <property type="evidence" value="ECO:0007669"/>
    <property type="project" value="InterPro"/>
</dbReference>
<reference evidence="11" key="1">
    <citation type="journal article" date="2023" name="Mol. Phylogenet. Evol.">
        <title>Genome-scale phylogeny and comparative genomics of the fungal order Sordariales.</title>
        <authorList>
            <person name="Hensen N."/>
            <person name="Bonometti L."/>
            <person name="Westerberg I."/>
            <person name="Brannstrom I.O."/>
            <person name="Guillou S."/>
            <person name="Cros-Aarteil S."/>
            <person name="Calhoun S."/>
            <person name="Haridas S."/>
            <person name="Kuo A."/>
            <person name="Mondo S."/>
            <person name="Pangilinan J."/>
            <person name="Riley R."/>
            <person name="LaButti K."/>
            <person name="Andreopoulos B."/>
            <person name="Lipzen A."/>
            <person name="Chen C."/>
            <person name="Yan M."/>
            <person name="Daum C."/>
            <person name="Ng V."/>
            <person name="Clum A."/>
            <person name="Steindorff A."/>
            <person name="Ohm R.A."/>
            <person name="Martin F."/>
            <person name="Silar P."/>
            <person name="Natvig D.O."/>
            <person name="Lalanne C."/>
            <person name="Gautier V."/>
            <person name="Ament-Velasquez S.L."/>
            <person name="Kruys A."/>
            <person name="Hutchinson M.I."/>
            <person name="Powell A.J."/>
            <person name="Barry K."/>
            <person name="Miller A.N."/>
            <person name="Grigoriev I.V."/>
            <person name="Debuchy R."/>
            <person name="Gladieux P."/>
            <person name="Hiltunen Thoren M."/>
            <person name="Johannesson H."/>
        </authorList>
    </citation>
    <scope>NUCLEOTIDE SEQUENCE</scope>
    <source>
        <strain evidence="11">PSN293</strain>
    </source>
</reference>
<dbReference type="Proteomes" id="UP001301769">
    <property type="component" value="Unassembled WGS sequence"/>
</dbReference>
<keyword evidence="12" id="KW-1185">Reference proteome</keyword>
<evidence type="ECO:0000256" key="3">
    <source>
        <dbReference type="ARBA" id="ARBA00022801"/>
    </source>
</evidence>
<feature type="signal peptide" evidence="9">
    <location>
        <begin position="1"/>
        <end position="20"/>
    </location>
</feature>
<protein>
    <submittedName>
        <fullName evidence="11">Arabinoxylan arabinofuranohydrolase</fullName>
    </submittedName>
</protein>
<dbReference type="InterPro" id="IPR008979">
    <property type="entry name" value="Galactose-bd-like_sf"/>
</dbReference>
<dbReference type="GO" id="GO:0005975">
    <property type="term" value="P:carbohydrate metabolic process"/>
    <property type="evidence" value="ECO:0007669"/>
    <property type="project" value="InterPro"/>
</dbReference>
<dbReference type="CDD" id="cd18618">
    <property type="entry name" value="GH43_Xsa43E-like"/>
    <property type="match status" value="1"/>
</dbReference>
<dbReference type="EMBL" id="MU858219">
    <property type="protein sequence ID" value="KAK4209035.1"/>
    <property type="molecule type" value="Genomic_DNA"/>
</dbReference>
<feature type="active site" description="Proton acceptor" evidence="6">
    <location>
        <position position="32"/>
    </location>
</feature>
<evidence type="ECO:0000256" key="8">
    <source>
        <dbReference type="RuleBase" id="RU361187"/>
    </source>
</evidence>
<keyword evidence="4" id="KW-0119">Carbohydrate metabolism</keyword>
<feature type="chain" id="PRO_5042822537" evidence="9">
    <location>
        <begin position="21"/>
        <end position="445"/>
    </location>
</feature>
<keyword evidence="2 9" id="KW-0732">Signal</keyword>
<dbReference type="InterPro" id="IPR006584">
    <property type="entry name" value="Cellulose-bd_IV"/>
</dbReference>
<dbReference type="InterPro" id="IPR006710">
    <property type="entry name" value="Glyco_hydro_43"/>
</dbReference>
<dbReference type="AlphaFoldDB" id="A0AAN7B5N8"/>
<comment type="similarity">
    <text evidence="1 8">Belongs to the glycosyl hydrolase 43 family.</text>
</comment>
<dbReference type="InterPro" id="IPR023296">
    <property type="entry name" value="Glyco_hydro_beta-prop_sf"/>
</dbReference>
<evidence type="ECO:0000256" key="2">
    <source>
        <dbReference type="ARBA" id="ARBA00022729"/>
    </source>
</evidence>
<keyword evidence="3 8" id="KW-0378">Hydrolase</keyword>
<dbReference type="Gene3D" id="2.60.120.260">
    <property type="entry name" value="Galactose-binding domain-like"/>
    <property type="match status" value="1"/>
</dbReference>
<evidence type="ECO:0000313" key="11">
    <source>
        <dbReference type="EMBL" id="KAK4209035.1"/>
    </source>
</evidence>
<evidence type="ECO:0000313" key="12">
    <source>
        <dbReference type="Proteomes" id="UP001301769"/>
    </source>
</evidence>
<accession>A0AAN7B5N8</accession>
<feature type="site" description="Important for catalytic activity, responsible for pKa modulation of the active site Glu and correct orientation of both the proton donor and substrate" evidence="7">
    <location>
        <position position="147"/>
    </location>
</feature>
<dbReference type="PROSITE" id="PS51175">
    <property type="entry name" value="CBM6"/>
    <property type="match status" value="1"/>
</dbReference>
<dbReference type="CDD" id="cd04084">
    <property type="entry name" value="CBM6_xylanase-like"/>
    <property type="match status" value="1"/>
</dbReference>
<organism evidence="11 12">
    <name type="scientific">Rhypophila decipiens</name>
    <dbReference type="NCBI Taxonomy" id="261697"/>
    <lineage>
        <taxon>Eukaryota</taxon>
        <taxon>Fungi</taxon>
        <taxon>Dikarya</taxon>
        <taxon>Ascomycota</taxon>
        <taxon>Pezizomycotina</taxon>
        <taxon>Sordariomycetes</taxon>
        <taxon>Sordariomycetidae</taxon>
        <taxon>Sordariales</taxon>
        <taxon>Naviculisporaceae</taxon>
        <taxon>Rhypophila</taxon>
    </lineage>
</organism>
<dbReference type="InterPro" id="IPR005084">
    <property type="entry name" value="CBM6"/>
</dbReference>
<evidence type="ECO:0000256" key="5">
    <source>
        <dbReference type="ARBA" id="ARBA00023295"/>
    </source>
</evidence>
<feature type="domain" description="CBM6" evidence="10">
    <location>
        <begin position="302"/>
        <end position="433"/>
    </location>
</feature>
<evidence type="ECO:0000256" key="4">
    <source>
        <dbReference type="ARBA" id="ARBA00023277"/>
    </source>
</evidence>
<reference evidence="11" key="2">
    <citation type="submission" date="2023-05" db="EMBL/GenBank/DDBJ databases">
        <authorList>
            <consortium name="Lawrence Berkeley National Laboratory"/>
            <person name="Steindorff A."/>
            <person name="Hensen N."/>
            <person name="Bonometti L."/>
            <person name="Westerberg I."/>
            <person name="Brannstrom I.O."/>
            <person name="Guillou S."/>
            <person name="Cros-Aarteil S."/>
            <person name="Calhoun S."/>
            <person name="Haridas S."/>
            <person name="Kuo A."/>
            <person name="Mondo S."/>
            <person name="Pangilinan J."/>
            <person name="Riley R."/>
            <person name="Labutti K."/>
            <person name="Andreopoulos B."/>
            <person name="Lipzen A."/>
            <person name="Chen C."/>
            <person name="Yanf M."/>
            <person name="Daum C."/>
            <person name="Ng V."/>
            <person name="Clum A."/>
            <person name="Ohm R."/>
            <person name="Martin F."/>
            <person name="Silar P."/>
            <person name="Natvig D."/>
            <person name="Lalanne C."/>
            <person name="Gautier V."/>
            <person name="Ament-Velasquez S.L."/>
            <person name="Kruys A."/>
            <person name="Hutchinson M.I."/>
            <person name="Powell A.J."/>
            <person name="Barry K."/>
            <person name="Miller A.N."/>
            <person name="Grigoriev I.V."/>
            <person name="Debuchy R."/>
            <person name="Gladieux P."/>
            <person name="Thoren M.H."/>
            <person name="Johannesson H."/>
        </authorList>
    </citation>
    <scope>NUCLEOTIDE SEQUENCE</scope>
    <source>
        <strain evidence="11">PSN293</strain>
    </source>
</reference>
<dbReference type="InterPro" id="IPR052176">
    <property type="entry name" value="Glycosyl_Hydrlase_43_Enz"/>
</dbReference>
<dbReference type="Pfam" id="PF04616">
    <property type="entry name" value="Glyco_hydro_43"/>
    <property type="match status" value="1"/>
</dbReference>
<dbReference type="GO" id="GO:0030246">
    <property type="term" value="F:carbohydrate binding"/>
    <property type="evidence" value="ECO:0007669"/>
    <property type="project" value="InterPro"/>
</dbReference>
<dbReference type="Pfam" id="PF03422">
    <property type="entry name" value="CBM_6"/>
    <property type="match status" value="1"/>
</dbReference>
<keyword evidence="5 8" id="KW-0326">Glycosidase</keyword>